<dbReference type="AlphaFoldDB" id="A0A1B6M736"/>
<dbReference type="EMBL" id="GEBQ01008228">
    <property type="protein sequence ID" value="JAT31749.1"/>
    <property type="molecule type" value="Transcribed_RNA"/>
</dbReference>
<dbReference type="InterPro" id="IPR001810">
    <property type="entry name" value="F-box_dom"/>
</dbReference>
<feature type="domain" description="F-box" evidence="1">
    <location>
        <begin position="7"/>
        <end position="32"/>
    </location>
</feature>
<dbReference type="SUPFAM" id="SSF81383">
    <property type="entry name" value="F-box domain"/>
    <property type="match status" value="1"/>
</dbReference>
<organism evidence="2">
    <name type="scientific">Graphocephala atropunctata</name>
    <dbReference type="NCBI Taxonomy" id="36148"/>
    <lineage>
        <taxon>Eukaryota</taxon>
        <taxon>Metazoa</taxon>
        <taxon>Ecdysozoa</taxon>
        <taxon>Arthropoda</taxon>
        <taxon>Hexapoda</taxon>
        <taxon>Insecta</taxon>
        <taxon>Pterygota</taxon>
        <taxon>Neoptera</taxon>
        <taxon>Paraneoptera</taxon>
        <taxon>Hemiptera</taxon>
        <taxon>Auchenorrhyncha</taxon>
        <taxon>Membracoidea</taxon>
        <taxon>Cicadellidae</taxon>
        <taxon>Cicadellinae</taxon>
        <taxon>Cicadellini</taxon>
        <taxon>Graphocephala</taxon>
    </lineage>
</organism>
<dbReference type="InterPro" id="IPR036047">
    <property type="entry name" value="F-box-like_dom_sf"/>
</dbReference>
<proteinExistence type="predicted"/>
<accession>A0A1B6M736</accession>
<evidence type="ECO:0000259" key="1">
    <source>
        <dbReference type="PROSITE" id="PS50181"/>
    </source>
</evidence>
<dbReference type="CDD" id="cd09917">
    <property type="entry name" value="F-box_SF"/>
    <property type="match status" value="1"/>
</dbReference>
<protein>
    <recommendedName>
        <fullName evidence="1">F-box domain-containing protein</fullName>
    </recommendedName>
</protein>
<evidence type="ECO:0000313" key="2">
    <source>
        <dbReference type="EMBL" id="JAT31749.1"/>
    </source>
</evidence>
<reference evidence="2" key="1">
    <citation type="submission" date="2015-11" db="EMBL/GenBank/DDBJ databases">
        <title>De novo transcriptome assembly of four potential Pierce s Disease insect vectors from Arizona vineyards.</title>
        <authorList>
            <person name="Tassone E.E."/>
        </authorList>
    </citation>
    <scope>NUCLEOTIDE SEQUENCE</scope>
</reference>
<sequence length="390" mass="45701">MLSVVVDMSLSELPVEVLEEIFQYLPVEDMFSAWHAVGVEGSDHYWAGVCWRKGLYKLEDDDNWRTVIQRHWNWRIQNFVRREHKVLDTFDKFDICLLDGNLIFERNKDGNLHTLTVVDVSSNPKIIQRFIGVYEFVVFNSKLLVHEGSMYRIFNLQHGQYHEIFQTELQLQCFGLSNKYFTFQHSLSRTIQVVDLESLQEFNYMSHESIETMKLCNDVLNIVYHKQSIYGLRRYDLKKMILLHDFVFCKNSYLIVSWISSHLVVYLNILEAHSNLYVYGFSGELLTTLAVSDFIAVEGEYVVYITYASVLNIWTCRTPNVATITLDLGPDRSIGRNIVSGSLLVLSYFDHLKVIDTTREVFFMMLSLEPGFQHHSLDSYRSPVMFYSYK</sequence>
<gene>
    <name evidence="2" type="ORF">g.47484</name>
</gene>
<name>A0A1B6M736_9HEMI</name>
<dbReference type="PROSITE" id="PS50181">
    <property type="entry name" value="FBOX"/>
    <property type="match status" value="1"/>
</dbReference>